<dbReference type="PATRIC" id="fig|1348663.4.peg.7015"/>
<dbReference type="EMBL" id="JNBY01000156">
    <property type="protein sequence ID" value="KDN80983.1"/>
    <property type="molecule type" value="Genomic_DNA"/>
</dbReference>
<name>A0A066YHK7_9ACTN</name>
<organism evidence="2 3">
    <name type="scientific">Kitasatospora cheerisanensis KCTC 2395</name>
    <dbReference type="NCBI Taxonomy" id="1348663"/>
    <lineage>
        <taxon>Bacteria</taxon>
        <taxon>Bacillati</taxon>
        <taxon>Actinomycetota</taxon>
        <taxon>Actinomycetes</taxon>
        <taxon>Kitasatosporales</taxon>
        <taxon>Streptomycetaceae</taxon>
        <taxon>Kitasatospora</taxon>
    </lineage>
</organism>
<dbReference type="AlphaFoldDB" id="A0A066YHK7"/>
<evidence type="ECO:0000313" key="3">
    <source>
        <dbReference type="Proteomes" id="UP000027178"/>
    </source>
</evidence>
<feature type="compositionally biased region" description="Basic and acidic residues" evidence="1">
    <location>
        <begin position="1"/>
        <end position="11"/>
    </location>
</feature>
<keyword evidence="3" id="KW-1185">Reference proteome</keyword>
<evidence type="ECO:0000313" key="2">
    <source>
        <dbReference type="EMBL" id="KDN80983.1"/>
    </source>
</evidence>
<proteinExistence type="predicted"/>
<gene>
    <name evidence="2" type="ORF">KCH_72560</name>
</gene>
<evidence type="ECO:0000256" key="1">
    <source>
        <dbReference type="SAM" id="MobiDB-lite"/>
    </source>
</evidence>
<accession>A0A066YHK7</accession>
<protein>
    <submittedName>
        <fullName evidence="2">Uncharacterized protein</fullName>
    </submittedName>
</protein>
<dbReference type="Proteomes" id="UP000027178">
    <property type="component" value="Unassembled WGS sequence"/>
</dbReference>
<reference evidence="2 3" key="1">
    <citation type="submission" date="2014-05" db="EMBL/GenBank/DDBJ databases">
        <title>Draft Genome Sequence of Kitasatospora cheerisanensis KCTC 2395.</title>
        <authorList>
            <person name="Nam D.H."/>
        </authorList>
    </citation>
    <scope>NUCLEOTIDE SEQUENCE [LARGE SCALE GENOMIC DNA]</scope>
    <source>
        <strain evidence="2 3">KCTC 2395</strain>
    </source>
</reference>
<feature type="region of interest" description="Disordered" evidence="1">
    <location>
        <begin position="1"/>
        <end position="21"/>
    </location>
</feature>
<sequence>MGRRGERDPHPSPRLYEQVSKFSPDRLPVRYRARAAGQRVERA</sequence>
<dbReference type="HOGENOM" id="CLU_3234815_0_0_11"/>
<comment type="caution">
    <text evidence="2">The sequence shown here is derived from an EMBL/GenBank/DDBJ whole genome shotgun (WGS) entry which is preliminary data.</text>
</comment>